<dbReference type="SUPFAM" id="SSF51735">
    <property type="entry name" value="NAD(P)-binding Rossmann-fold domains"/>
    <property type="match status" value="1"/>
</dbReference>
<comment type="cofactor">
    <cofactor evidence="2 10">
        <name>NAD(+)</name>
        <dbReference type="ChEBI" id="CHEBI:57540"/>
    </cofactor>
</comment>
<comment type="caution">
    <text evidence="12">The sequence shown here is derived from an EMBL/GenBank/DDBJ whole genome shotgun (WGS) entry which is preliminary data.</text>
</comment>
<dbReference type="UniPathway" id="UPA00214"/>
<evidence type="ECO:0000256" key="7">
    <source>
        <dbReference type="ARBA" id="ARBA00023027"/>
    </source>
</evidence>
<evidence type="ECO:0000256" key="3">
    <source>
        <dbReference type="ARBA" id="ARBA00004947"/>
    </source>
</evidence>
<keyword evidence="13" id="KW-1185">Reference proteome</keyword>
<gene>
    <name evidence="12" type="primary">galE</name>
    <name evidence="12" type="ORF">DK847_03270</name>
</gene>
<keyword evidence="8 10" id="KW-0413">Isomerase</keyword>
<dbReference type="InterPro" id="IPR005886">
    <property type="entry name" value="UDP_G4E"/>
</dbReference>
<feature type="domain" description="NAD-dependent epimerase/dehydratase" evidence="11">
    <location>
        <begin position="3"/>
        <end position="252"/>
    </location>
</feature>
<evidence type="ECO:0000256" key="8">
    <source>
        <dbReference type="ARBA" id="ARBA00023235"/>
    </source>
</evidence>
<accession>A0A2W2BF43</accession>
<dbReference type="PANTHER" id="PTHR43725">
    <property type="entry name" value="UDP-GLUCOSE 4-EPIMERASE"/>
    <property type="match status" value="1"/>
</dbReference>
<evidence type="ECO:0000256" key="4">
    <source>
        <dbReference type="ARBA" id="ARBA00007637"/>
    </source>
</evidence>
<keyword evidence="9 10" id="KW-0119">Carbohydrate metabolism</keyword>
<comment type="pathway">
    <text evidence="3 10">Carbohydrate metabolism; galactose metabolism.</text>
</comment>
<dbReference type="InterPro" id="IPR036291">
    <property type="entry name" value="NAD(P)-bd_dom_sf"/>
</dbReference>
<dbReference type="PANTHER" id="PTHR43725:SF53">
    <property type="entry name" value="UDP-ARABINOSE 4-EPIMERASE 1"/>
    <property type="match status" value="1"/>
</dbReference>
<dbReference type="NCBIfam" id="TIGR01179">
    <property type="entry name" value="galE"/>
    <property type="match status" value="1"/>
</dbReference>
<comment type="similarity">
    <text evidence="4 10">Belongs to the NAD(P)-dependent epimerase/dehydratase family.</text>
</comment>
<evidence type="ECO:0000256" key="6">
    <source>
        <dbReference type="ARBA" id="ARBA00018569"/>
    </source>
</evidence>
<comment type="catalytic activity">
    <reaction evidence="1 10">
        <text>UDP-alpha-D-glucose = UDP-alpha-D-galactose</text>
        <dbReference type="Rhea" id="RHEA:22168"/>
        <dbReference type="ChEBI" id="CHEBI:58885"/>
        <dbReference type="ChEBI" id="CHEBI:66914"/>
        <dbReference type="EC" id="5.1.3.2"/>
    </reaction>
</comment>
<evidence type="ECO:0000256" key="5">
    <source>
        <dbReference type="ARBA" id="ARBA00013189"/>
    </source>
</evidence>
<sequence>MAILVTGGAGYIGSHMVLALVERGEQVVVLDNLSTGMWWAVQPEAKLVEGDIGDEALLDRIMAEHRFDAVVHFAGSIVVPDSVRDPLGYYLNNTVKSRMLMACAVKAGIPRFIFSSTAAVYGNVPAEPVFEDRPPAPVSPYGASKLMTEQMLKDSHAAYGLQFIALRYFNVAGGDPRGRIGQSTPRATHLIKVACQTALGQRERLEVFGTDYDTPDGTCLRDYIHVSDLIAAHVDALDYLRKGGDSGIFNCGYGKGYSVLDVIRAVERVNGAPLPVQYAPRRAGDPAAIVAGAARVREVLGWQPRHENLDFIVETALNWERKLALRNAGG</sequence>
<proteinExistence type="inferred from homology"/>
<dbReference type="RefSeq" id="WP_111196156.1">
    <property type="nucleotide sequence ID" value="NZ_QKVK01000001.1"/>
</dbReference>
<evidence type="ECO:0000256" key="1">
    <source>
        <dbReference type="ARBA" id="ARBA00000083"/>
    </source>
</evidence>
<evidence type="ECO:0000259" key="11">
    <source>
        <dbReference type="Pfam" id="PF01370"/>
    </source>
</evidence>
<dbReference type="Gene3D" id="3.90.25.10">
    <property type="entry name" value="UDP-galactose 4-epimerase, domain 1"/>
    <property type="match status" value="1"/>
</dbReference>
<protein>
    <recommendedName>
        <fullName evidence="6 10">UDP-glucose 4-epimerase</fullName>
        <ecNumber evidence="5 10">5.1.3.2</ecNumber>
    </recommendedName>
</protein>
<dbReference type="Pfam" id="PF01370">
    <property type="entry name" value="Epimerase"/>
    <property type="match status" value="1"/>
</dbReference>
<dbReference type="EC" id="5.1.3.2" evidence="5 10"/>
<dbReference type="Gene3D" id="3.40.50.720">
    <property type="entry name" value="NAD(P)-binding Rossmann-like Domain"/>
    <property type="match status" value="1"/>
</dbReference>
<dbReference type="CDD" id="cd05247">
    <property type="entry name" value="UDP_G4E_1_SDR_e"/>
    <property type="match status" value="1"/>
</dbReference>
<evidence type="ECO:0000313" key="12">
    <source>
        <dbReference type="EMBL" id="PZF78828.1"/>
    </source>
</evidence>
<dbReference type="EMBL" id="QKVK01000001">
    <property type="protein sequence ID" value="PZF78828.1"/>
    <property type="molecule type" value="Genomic_DNA"/>
</dbReference>
<dbReference type="Proteomes" id="UP000248795">
    <property type="component" value="Unassembled WGS sequence"/>
</dbReference>
<evidence type="ECO:0000256" key="2">
    <source>
        <dbReference type="ARBA" id="ARBA00001911"/>
    </source>
</evidence>
<dbReference type="GO" id="GO:0033499">
    <property type="term" value="P:galactose catabolic process via UDP-galactose, Leloir pathway"/>
    <property type="evidence" value="ECO:0007669"/>
    <property type="project" value="TreeGrafter"/>
</dbReference>
<evidence type="ECO:0000313" key="13">
    <source>
        <dbReference type="Proteomes" id="UP000248795"/>
    </source>
</evidence>
<reference evidence="13" key="1">
    <citation type="submission" date="2018-06" db="EMBL/GenBank/DDBJ databases">
        <title>Aestuariibacter litoralis strain KCTC 52945T.</title>
        <authorList>
            <person name="Li X."/>
            <person name="Salam N."/>
            <person name="Li J.-L."/>
            <person name="Chen Y.-M."/>
            <person name="Yang Z.-W."/>
            <person name="Zhang L.-Y."/>
            <person name="Han M.-X."/>
            <person name="Xiao M."/>
            <person name="Li W.-J."/>
        </authorList>
    </citation>
    <scope>NUCLEOTIDE SEQUENCE [LARGE SCALE GENOMIC DNA]</scope>
    <source>
        <strain evidence="13">KCTC 52945</strain>
    </source>
</reference>
<dbReference type="GO" id="GO:0003978">
    <property type="term" value="F:UDP-glucose 4-epimerase activity"/>
    <property type="evidence" value="ECO:0007669"/>
    <property type="project" value="UniProtKB-UniRule"/>
</dbReference>
<keyword evidence="7 10" id="KW-0520">NAD</keyword>
<name>A0A2W2BF43_9HYPH</name>
<dbReference type="AlphaFoldDB" id="A0A2W2BF43"/>
<evidence type="ECO:0000256" key="10">
    <source>
        <dbReference type="RuleBase" id="RU366046"/>
    </source>
</evidence>
<evidence type="ECO:0000256" key="9">
    <source>
        <dbReference type="ARBA" id="ARBA00023277"/>
    </source>
</evidence>
<dbReference type="InterPro" id="IPR001509">
    <property type="entry name" value="Epimerase_deHydtase"/>
</dbReference>
<organism evidence="12 13">
    <name type="scientific">Aestuariivirga litoralis</name>
    <dbReference type="NCBI Taxonomy" id="2650924"/>
    <lineage>
        <taxon>Bacteria</taxon>
        <taxon>Pseudomonadati</taxon>
        <taxon>Pseudomonadota</taxon>
        <taxon>Alphaproteobacteria</taxon>
        <taxon>Hyphomicrobiales</taxon>
        <taxon>Aestuariivirgaceae</taxon>
        <taxon>Aestuariivirga</taxon>
    </lineage>
</organism>
<comment type="subunit">
    <text evidence="10">Homodimer.</text>
</comment>